<keyword evidence="8" id="KW-1185">Reference proteome</keyword>
<feature type="transmembrane region" description="Helical" evidence="6">
    <location>
        <begin position="44"/>
        <end position="69"/>
    </location>
</feature>
<feature type="non-terminal residue" evidence="7">
    <location>
        <position position="1"/>
    </location>
</feature>
<gene>
    <name evidence="7" type="ORF">VCB98_13810</name>
</gene>
<evidence type="ECO:0000313" key="7">
    <source>
        <dbReference type="EMBL" id="MEA5446899.1"/>
    </source>
</evidence>
<evidence type="ECO:0000256" key="4">
    <source>
        <dbReference type="ARBA" id="ARBA00022989"/>
    </source>
</evidence>
<keyword evidence="3 6" id="KW-0812">Transmembrane</keyword>
<organism evidence="7 8">
    <name type="scientific">Natronospira elongata</name>
    <dbReference type="NCBI Taxonomy" id="3110268"/>
    <lineage>
        <taxon>Bacteria</taxon>
        <taxon>Pseudomonadati</taxon>
        <taxon>Pseudomonadota</taxon>
        <taxon>Gammaproteobacteria</taxon>
        <taxon>Natronospirales</taxon>
        <taxon>Natronospiraceae</taxon>
        <taxon>Natronospira</taxon>
    </lineage>
</organism>
<evidence type="ECO:0000256" key="1">
    <source>
        <dbReference type="ARBA" id="ARBA00004141"/>
    </source>
</evidence>
<evidence type="ECO:0000256" key="2">
    <source>
        <dbReference type="ARBA" id="ARBA00022448"/>
    </source>
</evidence>
<dbReference type="PROSITE" id="PS50267">
    <property type="entry name" value="NA_NEUROTRAN_SYMP_3"/>
    <property type="match status" value="1"/>
</dbReference>
<feature type="transmembrane region" description="Helical" evidence="6">
    <location>
        <begin position="161"/>
        <end position="182"/>
    </location>
</feature>
<feature type="transmembrane region" description="Helical" evidence="6">
    <location>
        <begin position="122"/>
        <end position="140"/>
    </location>
</feature>
<dbReference type="AlphaFoldDB" id="A0AAP6JI81"/>
<dbReference type="PANTHER" id="PTHR42948:SF1">
    <property type="entry name" value="TRANSPORTER"/>
    <property type="match status" value="1"/>
</dbReference>
<dbReference type="PANTHER" id="PTHR42948">
    <property type="entry name" value="TRANSPORTER"/>
    <property type="match status" value="1"/>
</dbReference>
<comment type="caution">
    <text evidence="7">The sequence shown here is derived from an EMBL/GenBank/DDBJ whole genome shotgun (WGS) entry which is preliminary data.</text>
</comment>
<dbReference type="Pfam" id="PF00209">
    <property type="entry name" value="SNF"/>
    <property type="match status" value="1"/>
</dbReference>
<evidence type="ECO:0000256" key="5">
    <source>
        <dbReference type="ARBA" id="ARBA00023136"/>
    </source>
</evidence>
<keyword evidence="2" id="KW-0813">Transport</keyword>
<accession>A0AAP6JI81</accession>
<dbReference type="Proteomes" id="UP001302316">
    <property type="component" value="Unassembled WGS sequence"/>
</dbReference>
<reference evidence="7 8" key="1">
    <citation type="submission" date="2023-12" db="EMBL/GenBank/DDBJ databases">
        <title>Whole-genome sequencing of halo(alkali)philic microorganisms from hypersaline lakes.</title>
        <authorList>
            <person name="Sorokin D.Y."/>
            <person name="Merkel A.Y."/>
            <person name="Messina E."/>
            <person name="Yakimov M."/>
        </authorList>
    </citation>
    <scope>NUCLEOTIDE SEQUENCE [LARGE SCALE GENOMIC DNA]</scope>
    <source>
        <strain evidence="7 8">AB-CW1</strain>
    </source>
</reference>
<dbReference type="GO" id="GO:0016020">
    <property type="term" value="C:membrane"/>
    <property type="evidence" value="ECO:0007669"/>
    <property type="project" value="UniProtKB-SubCell"/>
</dbReference>
<dbReference type="SUPFAM" id="SSF161070">
    <property type="entry name" value="SNF-like"/>
    <property type="match status" value="1"/>
</dbReference>
<dbReference type="InterPro" id="IPR000175">
    <property type="entry name" value="Na/ntran_symport"/>
</dbReference>
<comment type="subcellular location">
    <subcellularLocation>
        <location evidence="1">Membrane</location>
        <topology evidence="1">Multi-pass membrane protein</topology>
    </subcellularLocation>
</comment>
<evidence type="ECO:0000313" key="8">
    <source>
        <dbReference type="Proteomes" id="UP001302316"/>
    </source>
</evidence>
<feature type="transmembrane region" description="Helical" evidence="6">
    <location>
        <begin position="81"/>
        <end position="102"/>
    </location>
</feature>
<proteinExistence type="predicted"/>
<name>A0AAP6JI81_9GAMM</name>
<dbReference type="InterPro" id="IPR037272">
    <property type="entry name" value="SNS_sf"/>
</dbReference>
<keyword evidence="4 6" id="KW-1133">Transmembrane helix</keyword>
<evidence type="ECO:0000256" key="6">
    <source>
        <dbReference type="SAM" id="Phobius"/>
    </source>
</evidence>
<keyword evidence="5 6" id="KW-0472">Membrane</keyword>
<evidence type="ECO:0000256" key="3">
    <source>
        <dbReference type="ARBA" id="ARBA00022692"/>
    </source>
</evidence>
<dbReference type="EMBL" id="JAYGII010000084">
    <property type="protein sequence ID" value="MEA5446899.1"/>
    <property type="molecule type" value="Genomic_DNA"/>
</dbReference>
<sequence>LAGLAIFPVVFAWGIDPAEGAGLVFHSLPIAFGEMPGGYLFGTLFFLLLVVAAWTSSISLMEPAVAWVVENRGISRAAAALAVGGIIWVLGIGTVLSFNLWSEITFLAGTVFDNVETLADNILLPLGGMLIAIFAGWVMSRASSAEELNMGVGTAYKLWLFFIRFVAPLAVIIAFLHALGVFDRFLGEEEVEVAMMLLAGREA</sequence>
<protein>
    <submittedName>
        <fullName evidence="7">Sodium-dependent transporter</fullName>
    </submittedName>
</protein>